<evidence type="ECO:0000313" key="1">
    <source>
        <dbReference type="EMBL" id="MBK1670033.1"/>
    </source>
</evidence>
<protein>
    <submittedName>
        <fullName evidence="1">Uncharacterized protein</fullName>
    </submittedName>
</protein>
<comment type="caution">
    <text evidence="1">The sequence shown here is derived from an EMBL/GenBank/DDBJ whole genome shotgun (WGS) entry which is preliminary data.</text>
</comment>
<organism evidence="1 2">
    <name type="scientific">Rhodovibrio sodomensis</name>
    <dbReference type="NCBI Taxonomy" id="1088"/>
    <lineage>
        <taxon>Bacteria</taxon>
        <taxon>Pseudomonadati</taxon>
        <taxon>Pseudomonadota</taxon>
        <taxon>Alphaproteobacteria</taxon>
        <taxon>Rhodospirillales</taxon>
        <taxon>Rhodovibrionaceae</taxon>
        <taxon>Rhodovibrio</taxon>
    </lineage>
</organism>
<sequence length="111" mass="12646">MVSKEQPAVQLTLPGTVGWISQRVAPDLKKLSNNVWDFATFAHHCHVEEGMPGEQCVRTWNAELKQDWFAIVGQKLNPVRAEQIISNPLIKFRAVVEIVIEAVNKTRTRQR</sequence>
<reference evidence="1 2" key="1">
    <citation type="journal article" date="2020" name="Microorganisms">
        <title>Osmotic Adaptation and Compatible Solute Biosynthesis of Phototrophic Bacteria as Revealed from Genome Analyses.</title>
        <authorList>
            <person name="Imhoff J.F."/>
            <person name="Rahn T."/>
            <person name="Kunzel S."/>
            <person name="Keller A."/>
            <person name="Neulinger S.C."/>
        </authorList>
    </citation>
    <scope>NUCLEOTIDE SEQUENCE [LARGE SCALE GENOMIC DNA]</scope>
    <source>
        <strain evidence="1 2">DSM 9895</strain>
    </source>
</reference>
<accession>A0ABS1DIC4</accession>
<evidence type="ECO:0000313" key="2">
    <source>
        <dbReference type="Proteomes" id="UP001296873"/>
    </source>
</evidence>
<proteinExistence type="predicted"/>
<dbReference type="Proteomes" id="UP001296873">
    <property type="component" value="Unassembled WGS sequence"/>
</dbReference>
<gene>
    <name evidence="1" type="ORF">CKO28_18525</name>
</gene>
<name>A0ABS1DIC4_9PROT</name>
<dbReference type="EMBL" id="NRRL01000071">
    <property type="protein sequence ID" value="MBK1670033.1"/>
    <property type="molecule type" value="Genomic_DNA"/>
</dbReference>
<keyword evidence="2" id="KW-1185">Reference proteome</keyword>